<dbReference type="SUPFAM" id="SSF102705">
    <property type="entry name" value="NIF3 (NGG1p interacting factor 3)-like"/>
    <property type="match status" value="1"/>
</dbReference>
<sequence>MKKLEFYVPKPQLEQVLEALFHAGAGRIGDYDCCCWYTEGQGQFRPLAGSQPFLGQQDAVHREPEYKVELVFQAALQPDIIAALKQAHPYETPAYQVLSIEL</sequence>
<evidence type="ECO:0008006" key="3">
    <source>
        <dbReference type="Google" id="ProtNLM"/>
    </source>
</evidence>
<gene>
    <name evidence="1" type="ORF">SAMN04488540_11677</name>
</gene>
<dbReference type="PANTHER" id="PTHR41774:SF1">
    <property type="entry name" value="NGG1P INTERACTING FACTOR NIF3"/>
    <property type="match status" value="1"/>
</dbReference>
<dbReference type="InterPro" id="IPR036069">
    <property type="entry name" value="DUF34/NIF3_sf"/>
</dbReference>
<organism evidence="1 2">
    <name type="scientific">Ferrimonas sediminum</name>
    <dbReference type="NCBI Taxonomy" id="718193"/>
    <lineage>
        <taxon>Bacteria</taxon>
        <taxon>Pseudomonadati</taxon>
        <taxon>Pseudomonadota</taxon>
        <taxon>Gammaproteobacteria</taxon>
        <taxon>Alteromonadales</taxon>
        <taxon>Ferrimonadaceae</taxon>
        <taxon>Ferrimonas</taxon>
    </lineage>
</organism>
<dbReference type="OrthoDB" id="9795763at2"/>
<proteinExistence type="predicted"/>
<dbReference type="EMBL" id="FNEM01000016">
    <property type="protein sequence ID" value="SDJ96876.1"/>
    <property type="molecule type" value="Genomic_DNA"/>
</dbReference>
<evidence type="ECO:0000313" key="2">
    <source>
        <dbReference type="Proteomes" id="UP000199527"/>
    </source>
</evidence>
<dbReference type="PANTHER" id="PTHR41774">
    <property type="match status" value="1"/>
</dbReference>
<evidence type="ECO:0000313" key="1">
    <source>
        <dbReference type="EMBL" id="SDJ96876.1"/>
    </source>
</evidence>
<dbReference type="RefSeq" id="WP_090367217.1">
    <property type="nucleotide sequence ID" value="NZ_FNEM01000016.1"/>
</dbReference>
<dbReference type="Proteomes" id="UP000199527">
    <property type="component" value="Unassembled WGS sequence"/>
</dbReference>
<dbReference type="Gene3D" id="3.30.70.120">
    <property type="match status" value="1"/>
</dbReference>
<protein>
    <recommendedName>
        <fullName evidence="3">NGG1p interacting factor NIF3</fullName>
    </recommendedName>
</protein>
<dbReference type="FunFam" id="3.30.70.120:FF:000006">
    <property type="entry name" value="GTP cyclohydrolase 1 type 2 homolog"/>
    <property type="match status" value="1"/>
</dbReference>
<dbReference type="AlphaFoldDB" id="A0A1G8Y260"/>
<keyword evidence="2" id="KW-1185">Reference proteome</keyword>
<reference evidence="2" key="1">
    <citation type="submission" date="2016-10" db="EMBL/GenBank/DDBJ databases">
        <authorList>
            <person name="Varghese N."/>
            <person name="Submissions S."/>
        </authorList>
    </citation>
    <scope>NUCLEOTIDE SEQUENCE [LARGE SCALE GENOMIC DNA]</scope>
    <source>
        <strain evidence="2">DSM 23317</strain>
    </source>
</reference>
<name>A0A1G8Y260_9GAMM</name>
<accession>A0A1G8Y260</accession>
<dbReference type="InterPro" id="IPR015867">
    <property type="entry name" value="N-reg_PII/ATP_PRibTrfase_C"/>
</dbReference>